<dbReference type="Pfam" id="PF07727">
    <property type="entry name" value="RVT_2"/>
    <property type="match status" value="1"/>
</dbReference>
<dbReference type="AlphaFoldDB" id="A0A484KAX1"/>
<evidence type="ECO:0000313" key="3">
    <source>
        <dbReference type="EMBL" id="VFQ62008.1"/>
    </source>
</evidence>
<dbReference type="PANTHER" id="PTHR47481">
    <property type="match status" value="1"/>
</dbReference>
<proteinExistence type="predicted"/>
<protein>
    <recommendedName>
        <fullName evidence="2">Reverse transcriptase Ty1/copia-type domain-containing protein</fullName>
    </recommendedName>
</protein>
<feature type="compositionally biased region" description="Gly residues" evidence="1">
    <location>
        <begin position="238"/>
        <end position="257"/>
    </location>
</feature>
<dbReference type="EMBL" id="OOIL02000215">
    <property type="protein sequence ID" value="VFQ62008.1"/>
    <property type="molecule type" value="Genomic_DNA"/>
</dbReference>
<dbReference type="Proteomes" id="UP000595140">
    <property type="component" value="Unassembled WGS sequence"/>
</dbReference>
<reference evidence="3 4" key="1">
    <citation type="submission" date="2018-04" db="EMBL/GenBank/DDBJ databases">
        <authorList>
            <person name="Vogel A."/>
        </authorList>
    </citation>
    <scope>NUCLEOTIDE SEQUENCE [LARGE SCALE GENOMIC DNA]</scope>
</reference>
<evidence type="ECO:0000313" key="4">
    <source>
        <dbReference type="Proteomes" id="UP000595140"/>
    </source>
</evidence>
<accession>A0A484KAX1</accession>
<dbReference type="OrthoDB" id="97058at2759"/>
<evidence type="ECO:0000256" key="1">
    <source>
        <dbReference type="SAM" id="MobiDB-lite"/>
    </source>
</evidence>
<sequence>MAENSKITSQNNSSKPPHLAFTTISNVKLHVPVQLSLSQPNYKKWSRLFLLLVRRFNLKGYIDGSVVPLFDDDDEWFQLDALLQGWILSTITDEVSDLVISSVSTASALWKVIHDLFHYNKHTRAMQLEDEFRTTVKGNSTMAAYCQQLQNLANWLDDVDAPVSQHQLVLQMLRGLPADLEGQTSFMQFQDLMPTFLQVRSALMLLDRQRTGPSDSGSTAFLTTRVGGNSHGGTHDGTPGGYGGQHGGIGYGEGNSGQRGGYGRGQGLLQSLIQKLKAEFAMTDMGDLHFFLGINVHRTAQGLFLHQTQFTHEILERAGMVSCRPISTPVDTKAKLSSSSGTALSDPSLYRTQALEEELEVVGDAARWEQKTLLQSRQIESSLGQVVVA</sequence>
<organism evidence="3 4">
    <name type="scientific">Cuscuta campestris</name>
    <dbReference type="NCBI Taxonomy" id="132261"/>
    <lineage>
        <taxon>Eukaryota</taxon>
        <taxon>Viridiplantae</taxon>
        <taxon>Streptophyta</taxon>
        <taxon>Embryophyta</taxon>
        <taxon>Tracheophyta</taxon>
        <taxon>Spermatophyta</taxon>
        <taxon>Magnoliopsida</taxon>
        <taxon>eudicotyledons</taxon>
        <taxon>Gunneridae</taxon>
        <taxon>Pentapetalae</taxon>
        <taxon>asterids</taxon>
        <taxon>lamiids</taxon>
        <taxon>Solanales</taxon>
        <taxon>Convolvulaceae</taxon>
        <taxon>Cuscuteae</taxon>
        <taxon>Cuscuta</taxon>
        <taxon>Cuscuta subgen. Grammica</taxon>
        <taxon>Cuscuta sect. Cleistogrammica</taxon>
    </lineage>
</organism>
<evidence type="ECO:0000259" key="2">
    <source>
        <dbReference type="Pfam" id="PF07727"/>
    </source>
</evidence>
<name>A0A484KAX1_9ASTE</name>
<keyword evidence="4" id="KW-1185">Reference proteome</keyword>
<feature type="region of interest" description="Disordered" evidence="1">
    <location>
        <begin position="228"/>
        <end position="257"/>
    </location>
</feature>
<dbReference type="InterPro" id="IPR013103">
    <property type="entry name" value="RVT_2"/>
</dbReference>
<dbReference type="PANTHER" id="PTHR47481:SF41">
    <property type="entry name" value="COPIA-LIKE POLYPROTEIN_RETROTRANSPOSON"/>
    <property type="match status" value="1"/>
</dbReference>
<feature type="domain" description="Reverse transcriptase Ty1/copia-type" evidence="2">
    <location>
        <begin position="267"/>
        <end position="330"/>
    </location>
</feature>
<gene>
    <name evidence="3" type="ORF">CCAM_LOCUS3784</name>
</gene>
<dbReference type="Pfam" id="PF14223">
    <property type="entry name" value="Retrotran_gag_2"/>
    <property type="match status" value="1"/>
</dbReference>